<dbReference type="Proteomes" id="UP001562354">
    <property type="component" value="Unassembled WGS sequence"/>
</dbReference>
<keyword evidence="7" id="KW-0175">Coiled coil</keyword>
<feature type="region of interest" description="Disordered" evidence="8">
    <location>
        <begin position="1"/>
        <end position="44"/>
    </location>
</feature>
<evidence type="ECO:0000256" key="1">
    <source>
        <dbReference type="ARBA" id="ARBA00004601"/>
    </source>
</evidence>
<feature type="compositionally biased region" description="Basic and acidic residues" evidence="8">
    <location>
        <begin position="1075"/>
        <end position="1084"/>
    </location>
</feature>
<dbReference type="EMBL" id="JBFMKM010000014">
    <property type="protein sequence ID" value="KAL1297775.1"/>
    <property type="molecule type" value="Genomic_DNA"/>
</dbReference>
<evidence type="ECO:0000256" key="8">
    <source>
        <dbReference type="SAM" id="MobiDB-lite"/>
    </source>
</evidence>
<feature type="compositionally biased region" description="Polar residues" evidence="8">
    <location>
        <begin position="1"/>
        <end position="19"/>
    </location>
</feature>
<evidence type="ECO:0000256" key="6">
    <source>
        <dbReference type="ARBA" id="ARBA00023034"/>
    </source>
</evidence>
<dbReference type="InterPro" id="IPR012501">
    <property type="entry name" value="Vps54_C"/>
</dbReference>
<dbReference type="InterPro" id="IPR019515">
    <property type="entry name" value="VPS54_N"/>
</dbReference>
<evidence type="ECO:0000259" key="9">
    <source>
        <dbReference type="Pfam" id="PF07928"/>
    </source>
</evidence>
<evidence type="ECO:0000256" key="3">
    <source>
        <dbReference type="ARBA" id="ARBA00017665"/>
    </source>
</evidence>
<dbReference type="InterPro" id="IPR039745">
    <property type="entry name" value="Vps54"/>
</dbReference>
<keyword evidence="6" id="KW-0333">Golgi apparatus</keyword>
<organism evidence="11 12">
    <name type="scientific">Neodothiora populina</name>
    <dbReference type="NCBI Taxonomy" id="2781224"/>
    <lineage>
        <taxon>Eukaryota</taxon>
        <taxon>Fungi</taxon>
        <taxon>Dikarya</taxon>
        <taxon>Ascomycota</taxon>
        <taxon>Pezizomycotina</taxon>
        <taxon>Dothideomycetes</taxon>
        <taxon>Dothideomycetidae</taxon>
        <taxon>Dothideales</taxon>
        <taxon>Dothioraceae</taxon>
        <taxon>Neodothiora</taxon>
    </lineage>
</organism>
<feature type="compositionally biased region" description="Low complexity" evidence="8">
    <location>
        <begin position="1085"/>
        <end position="1096"/>
    </location>
</feature>
<dbReference type="Gene3D" id="6.10.250.860">
    <property type="match status" value="1"/>
</dbReference>
<protein>
    <recommendedName>
        <fullName evidence="3">Vacuolar protein sorting-associated protein 54</fullName>
    </recommendedName>
</protein>
<feature type="domain" description="Vacuolar protein sorting-associated protein 54 N-terminal" evidence="10">
    <location>
        <begin position="263"/>
        <end position="382"/>
    </location>
</feature>
<feature type="compositionally biased region" description="Low complexity" evidence="8">
    <location>
        <begin position="172"/>
        <end position="183"/>
    </location>
</feature>
<keyword evidence="12" id="KW-1185">Reference proteome</keyword>
<evidence type="ECO:0000313" key="12">
    <source>
        <dbReference type="Proteomes" id="UP001562354"/>
    </source>
</evidence>
<sequence>MSSPRKSIDSIESPQSPSFQRGAYPFPQYASGQRAYDTSRRGSTASTISISSVANSVGGSLDIRTPRINVPVPEAGQNAISSLLQPPILRTGLLAPSSGVSTTYKAPTSRDIPPVTLTNIPHVETSVFKDYLSRIGPLFESFQRARAENQATITSNKDTEPPQSPALSRHASTTSLLSPTESPQPRRRSSGYTRRRLNEPTPLSTIPAVYFEQNFQLENPRIFDVVSEHAEIVKPPPGSQSQDSDAPSRPVRKSLATNAILQEKLSWYMDTVEVHLINSISNASSSFFAALGSLRDLEHEASQSVERIQKLRGDLARLDQDMALGGLEVAHLRRRHENIKKLARAVDQVARVVEDAKYCESLVEKGEYDAASEHMSKLDNLISGQAEPPSPHLIDLRPIKAIQSLSEGLSHLQLRISRGFETRFLEALLSDLREHIEKVPPSDSLRRWANTFQRARGEARVPLDPPVYLNTSAELRKNLLASLNGLSDSGQTIRATTAFREAIMKEMKTLIRKHLPSSSDDDIESVTSVSTRGGRQLSQQEKSAILARNLRALDEEAAEELFVKIYTGISEALRRLSVQIKLLLDVTSSVDVRPQSSVKITVQGTDGQRSRSASLQEQVTQALDLSSLLGQAVDVAQTQITRVLKVRTEQSVRLPLQRFVRYSTLNRLFADECEAISGHSGSALKAVVAGQLTAFVHSQSDAQNQRISQTLDMDQWEAKDFDEEHEARLSRILQSMTSDPTFWLRGTRVWEDFASEQANGALGTNGIGNNKGFTNGTSATENKNATRPQTRPAYIDDTRYILVASAMTLLDPLENFLSLIASVPSIGPVVVQAIAELLRTFNSRTSQLVLGAGATRIAGLKNITTKHLALASQALSFVITLVPYMREAVRRHIGASGARAETLAEFDKVKRMYQDHQMGIHDKLVDIMTTRASSHVNAMKKIDFDAEAESEGPSPYMETLTKETATLYRVLSRHLFEADANSIVMQIFNGYKDTWTRAFTEAEVRTAGGKQRLLKDAELFDSRLGRINGFDDIGKTIIDVVQTKQITDSPASEAPPASNATTTTNNNGVTQDIKNPTEIEDKKSATTPATAMATGTYKAPEQ</sequence>
<keyword evidence="4" id="KW-0813">Transport</keyword>
<dbReference type="GeneID" id="95980011"/>
<dbReference type="PANTHER" id="PTHR12965:SF0">
    <property type="entry name" value="VACUOLAR PROTEIN SORTING-ASSOCIATED PROTEIN 54"/>
    <property type="match status" value="1"/>
</dbReference>
<accession>A0ABR3P4W5</accession>
<feature type="region of interest" description="Disordered" evidence="8">
    <location>
        <begin position="151"/>
        <end position="199"/>
    </location>
</feature>
<comment type="caution">
    <text evidence="11">The sequence shown here is derived from an EMBL/GenBank/DDBJ whole genome shotgun (WGS) entry which is preliminary data.</text>
</comment>
<evidence type="ECO:0000259" key="10">
    <source>
        <dbReference type="Pfam" id="PF10475"/>
    </source>
</evidence>
<name>A0ABR3P4W5_9PEZI</name>
<dbReference type="Pfam" id="PF10475">
    <property type="entry name" value="Vps54_N"/>
    <property type="match status" value="1"/>
</dbReference>
<reference evidence="11 12" key="1">
    <citation type="submission" date="2024-07" db="EMBL/GenBank/DDBJ databases">
        <title>Draft sequence of the Neodothiora populina.</title>
        <authorList>
            <person name="Drown D.D."/>
            <person name="Schuette U.S."/>
            <person name="Buechlein A.B."/>
            <person name="Rusch D.R."/>
            <person name="Winton L.W."/>
            <person name="Adams G.A."/>
        </authorList>
    </citation>
    <scope>NUCLEOTIDE SEQUENCE [LARGE SCALE GENOMIC DNA]</scope>
    <source>
        <strain evidence="11 12">CPC 39397</strain>
    </source>
</reference>
<gene>
    <name evidence="11" type="ORF">AAFC00_006312</name>
</gene>
<proteinExistence type="inferred from homology"/>
<evidence type="ECO:0000256" key="7">
    <source>
        <dbReference type="ARBA" id="ARBA00023054"/>
    </source>
</evidence>
<dbReference type="Pfam" id="PF07928">
    <property type="entry name" value="Vps54"/>
    <property type="match status" value="1"/>
</dbReference>
<feature type="region of interest" description="Disordered" evidence="8">
    <location>
        <begin position="233"/>
        <end position="252"/>
    </location>
</feature>
<dbReference type="RefSeq" id="XP_069197457.1">
    <property type="nucleotide sequence ID" value="XM_069346250.1"/>
</dbReference>
<comment type="similarity">
    <text evidence="2">Belongs to the VPS54 family.</text>
</comment>
<evidence type="ECO:0000313" key="11">
    <source>
        <dbReference type="EMBL" id="KAL1297775.1"/>
    </source>
</evidence>
<feature type="domain" description="Vacuolar protein sorting-associated protein 54 C-terminal" evidence="9">
    <location>
        <begin position="798"/>
        <end position="931"/>
    </location>
</feature>
<dbReference type="PANTHER" id="PTHR12965">
    <property type="entry name" value="VACUOLAR PROTEIN SORTING 54"/>
    <property type="match status" value="1"/>
</dbReference>
<comment type="subcellular location">
    <subcellularLocation>
        <location evidence="1">Golgi apparatus</location>
        <location evidence="1">trans-Golgi network</location>
    </subcellularLocation>
</comment>
<evidence type="ECO:0000256" key="4">
    <source>
        <dbReference type="ARBA" id="ARBA00022448"/>
    </source>
</evidence>
<evidence type="ECO:0000256" key="2">
    <source>
        <dbReference type="ARBA" id="ARBA00009150"/>
    </source>
</evidence>
<feature type="region of interest" description="Disordered" evidence="8">
    <location>
        <begin position="1047"/>
        <end position="1102"/>
    </location>
</feature>
<feature type="compositionally biased region" description="Low complexity" evidence="8">
    <location>
        <begin position="1049"/>
        <end position="1067"/>
    </location>
</feature>
<evidence type="ECO:0000256" key="5">
    <source>
        <dbReference type="ARBA" id="ARBA00022927"/>
    </source>
</evidence>
<feature type="compositionally biased region" description="Basic residues" evidence="8">
    <location>
        <begin position="185"/>
        <end position="195"/>
    </location>
</feature>
<keyword evidence="5" id="KW-0653">Protein transport</keyword>